<dbReference type="Pfam" id="PF08534">
    <property type="entry name" value="Redoxin"/>
    <property type="match status" value="1"/>
</dbReference>
<dbReference type="Gene3D" id="3.40.30.10">
    <property type="entry name" value="Glutaredoxin"/>
    <property type="match status" value="1"/>
</dbReference>
<protein>
    <recommendedName>
        <fullName evidence="1">Thioredoxin domain-containing protein</fullName>
    </recommendedName>
</protein>
<evidence type="ECO:0000313" key="2">
    <source>
        <dbReference type="EMBL" id="KIA77489.1"/>
    </source>
</evidence>
<comment type="caution">
    <text evidence="2">The sequence shown here is derived from an EMBL/GenBank/DDBJ whole genome shotgun (WGS) entry which is preliminary data.</text>
</comment>
<evidence type="ECO:0000313" key="3">
    <source>
        <dbReference type="Proteomes" id="UP000031307"/>
    </source>
</evidence>
<dbReference type="PANTHER" id="PTHR43640">
    <property type="entry name" value="OS07G0260300 PROTEIN"/>
    <property type="match status" value="1"/>
</dbReference>
<proteinExistence type="predicted"/>
<dbReference type="EMBL" id="JSAM01000075">
    <property type="protein sequence ID" value="KIA77489.1"/>
    <property type="molecule type" value="Genomic_DNA"/>
</dbReference>
<organism evidence="2 3">
    <name type="scientific">Parachlamydia acanthamoebae</name>
    <dbReference type="NCBI Taxonomy" id="83552"/>
    <lineage>
        <taxon>Bacteria</taxon>
        <taxon>Pseudomonadati</taxon>
        <taxon>Chlamydiota</taxon>
        <taxon>Chlamydiia</taxon>
        <taxon>Parachlamydiales</taxon>
        <taxon>Parachlamydiaceae</taxon>
        <taxon>Parachlamydia</taxon>
    </lineage>
</organism>
<dbReference type="SUPFAM" id="SSF52833">
    <property type="entry name" value="Thioredoxin-like"/>
    <property type="match status" value="1"/>
</dbReference>
<reference evidence="2 3" key="1">
    <citation type="journal article" date="2014" name="Mol. Biol. Evol.">
        <title>Massive expansion of Ubiquitination-related gene families within the Chlamydiae.</title>
        <authorList>
            <person name="Domman D."/>
            <person name="Collingro A."/>
            <person name="Lagkouvardos I."/>
            <person name="Gehre L."/>
            <person name="Weinmaier T."/>
            <person name="Rattei T."/>
            <person name="Subtil A."/>
            <person name="Horn M."/>
        </authorList>
    </citation>
    <scope>NUCLEOTIDE SEQUENCE [LARGE SCALE GENOMIC DNA]</scope>
    <source>
        <strain evidence="2 3">OEW1</strain>
    </source>
</reference>
<dbReference type="CDD" id="cd02969">
    <property type="entry name" value="PRX_like1"/>
    <property type="match status" value="1"/>
</dbReference>
<accession>A0A0C1EM77</accession>
<name>A0A0C1EM77_9BACT</name>
<dbReference type="Proteomes" id="UP000031307">
    <property type="component" value="Unassembled WGS sequence"/>
</dbReference>
<dbReference type="InterPro" id="IPR036249">
    <property type="entry name" value="Thioredoxin-like_sf"/>
</dbReference>
<sequence>MKLIYVLERKYAFYATYRGKSSQFFLTGYRWKTYALKDFEKYPVLVLFFTCNHCPYVIGSDEVTHQTAEKFMPQGVIFVGINSNSKNTYPEDSFEHMVQRMQEHHFPWLYLYDESQEVAKKYGALRTPHFYVFDKNRTLVYTGRGVDRPRNTKEMKENDLDRVLTELLSGKSISTPMLNPIGCNIKWEGKDAHWMPDDACDLV</sequence>
<dbReference type="GO" id="GO:0016491">
    <property type="term" value="F:oxidoreductase activity"/>
    <property type="evidence" value="ECO:0007669"/>
    <property type="project" value="InterPro"/>
</dbReference>
<dbReference type="AlphaFoldDB" id="A0A0C1EM77"/>
<dbReference type="InterPro" id="IPR013766">
    <property type="entry name" value="Thioredoxin_domain"/>
</dbReference>
<dbReference type="InterPro" id="IPR013740">
    <property type="entry name" value="Redoxin"/>
</dbReference>
<dbReference type="PATRIC" id="fig|83552.4.peg.1353"/>
<feature type="domain" description="Thioredoxin" evidence="1">
    <location>
        <begin position="15"/>
        <end position="165"/>
    </location>
</feature>
<dbReference type="PROSITE" id="PS51352">
    <property type="entry name" value="THIOREDOXIN_2"/>
    <property type="match status" value="1"/>
</dbReference>
<evidence type="ECO:0000259" key="1">
    <source>
        <dbReference type="PROSITE" id="PS51352"/>
    </source>
</evidence>
<dbReference type="InterPro" id="IPR047262">
    <property type="entry name" value="PRX-like1"/>
</dbReference>
<gene>
    <name evidence="2" type="ORF">DB43_GF00310</name>
</gene>
<dbReference type="PANTHER" id="PTHR43640:SF1">
    <property type="entry name" value="THIOREDOXIN-DEPENDENT PEROXIREDOXIN"/>
    <property type="match status" value="1"/>
</dbReference>